<keyword evidence="4" id="KW-0614">Plasmid</keyword>
<dbReference type="Proteomes" id="UP001163726">
    <property type="component" value="Plasmid pCadTS8_2"/>
</dbReference>
<proteinExistence type="predicted"/>
<evidence type="ECO:0000256" key="3">
    <source>
        <dbReference type="SAM" id="MobiDB-lite"/>
    </source>
</evidence>
<dbReference type="EMBL" id="CP109967">
    <property type="protein sequence ID" value="WAJ72094.1"/>
    <property type="molecule type" value="Genomic_DNA"/>
</dbReference>
<keyword evidence="1" id="KW-0732">Signal</keyword>
<evidence type="ECO:0000256" key="2">
    <source>
        <dbReference type="ARBA" id="ARBA00023180"/>
    </source>
</evidence>
<gene>
    <name evidence="4" type="ORF">OLW01_17590</name>
</gene>
<protein>
    <submittedName>
        <fullName evidence="4">6-bladed beta-propeller</fullName>
    </submittedName>
</protein>
<dbReference type="PANTHER" id="PTHR10680">
    <property type="entry name" value="PEPTIDYL-GLYCINE ALPHA-AMIDATING MONOOXYGENASE"/>
    <property type="match status" value="1"/>
</dbReference>
<keyword evidence="5" id="KW-1185">Reference proteome</keyword>
<organism evidence="4 5">
    <name type="scientific">Catenovulum adriaticum</name>
    <dbReference type="NCBI Taxonomy" id="2984846"/>
    <lineage>
        <taxon>Bacteria</taxon>
        <taxon>Pseudomonadati</taxon>
        <taxon>Pseudomonadota</taxon>
        <taxon>Gammaproteobacteria</taxon>
        <taxon>Alteromonadales</taxon>
        <taxon>Alteromonadaceae</taxon>
        <taxon>Catenovulum</taxon>
    </lineage>
</organism>
<feature type="compositionally biased region" description="Polar residues" evidence="3">
    <location>
        <begin position="1"/>
        <end position="15"/>
    </location>
</feature>
<evidence type="ECO:0000313" key="4">
    <source>
        <dbReference type="EMBL" id="WAJ72094.1"/>
    </source>
</evidence>
<feature type="region of interest" description="Disordered" evidence="3">
    <location>
        <begin position="1"/>
        <end position="21"/>
    </location>
</feature>
<dbReference type="Gene3D" id="2.120.10.30">
    <property type="entry name" value="TolB, C-terminal domain"/>
    <property type="match status" value="1"/>
</dbReference>
<geneLocation type="plasmid" evidence="4 5">
    <name>pCadTS8_2</name>
</geneLocation>
<evidence type="ECO:0000256" key="1">
    <source>
        <dbReference type="ARBA" id="ARBA00022729"/>
    </source>
</evidence>
<keyword evidence="2" id="KW-0325">Glycoprotein</keyword>
<reference evidence="4" key="1">
    <citation type="submission" date="2022-10" db="EMBL/GenBank/DDBJ databases">
        <title>Catenovulum adriacola sp. nov. isolated in the Harbour of Susak.</title>
        <authorList>
            <person name="Schoch T."/>
            <person name="Reich S.J."/>
            <person name="Stoeferle S."/>
            <person name="Flaiz M."/>
            <person name="Kazda M."/>
            <person name="Riedel C.U."/>
            <person name="Duerre P."/>
        </authorList>
    </citation>
    <scope>NUCLEOTIDE SEQUENCE</scope>
    <source>
        <strain evidence="4">TS8</strain>
        <plasmid evidence="4">pCadTS8_2</plasmid>
    </source>
</reference>
<dbReference type="InterPro" id="IPR011042">
    <property type="entry name" value="6-blade_b-propeller_TolB-like"/>
</dbReference>
<evidence type="ECO:0000313" key="5">
    <source>
        <dbReference type="Proteomes" id="UP001163726"/>
    </source>
</evidence>
<dbReference type="PANTHER" id="PTHR10680:SF14">
    <property type="entry name" value="PEPTIDYL-GLYCINE ALPHA-AMIDATING MONOOXYGENASE"/>
    <property type="match status" value="1"/>
</dbReference>
<dbReference type="SUPFAM" id="SSF63829">
    <property type="entry name" value="Calcium-dependent phosphotriesterase"/>
    <property type="match status" value="1"/>
</dbReference>
<accession>A0ABY7AUS5</accession>
<sequence length="364" mass="40924">MTDLKSNSLNPTPQSGCDPHGQIIGQGDFQYRVNTQWGRLNAKQTPVENCHDMAFDSKGRLIMVTDHPQNNFIVYSKEGELLDAWGSQFPGAHSIKIVNENGEDFMYVVDSGWISNRHWDGKSYNEWDSPYNKVIAQAGFIAKLSMDGRVLFTISHPQTIGIYTPDQPFRPTDIAIAPNGDLYVTDGYGSDYLIQYDSNGRYIRHWGGQDNSDPNYNLVNTHGVSVDLRSPENPHLIVSSRFEQALKRFTLDGQFIEKIETPGAYIGGPVYSGDHFFAPVCWSHYNDENAVDSGFISVFDKNNQIVANLGGTQPEYINGALQPMVSTWDIFNHVHGIAIDDDGNLYVGQWRANNTYPFKLEKIK</sequence>
<name>A0ABY7AUS5_9ALTE</name>
<dbReference type="RefSeq" id="WP_268076811.1">
    <property type="nucleotide sequence ID" value="NZ_CP109967.1"/>
</dbReference>